<evidence type="ECO:0000313" key="2">
    <source>
        <dbReference type="Proteomes" id="UP000006523"/>
    </source>
</evidence>
<proteinExistence type="predicted"/>
<dbReference type="Proteomes" id="UP000006523">
    <property type="component" value="Segment"/>
</dbReference>
<organism evidence="1 2">
    <name type="scientific">Synechococcus phage S-SM1</name>
    <dbReference type="NCBI Taxonomy" id="444859"/>
    <lineage>
        <taxon>Viruses</taxon>
        <taxon>Duplodnaviria</taxon>
        <taxon>Heunggongvirae</taxon>
        <taxon>Uroviricota</taxon>
        <taxon>Caudoviricetes</taxon>
        <taxon>Pantevenvirales</taxon>
        <taxon>Kyanoviridae</taxon>
        <taxon>Thetisvirus</taxon>
        <taxon>Thetisvirus ssm1</taxon>
    </lineage>
</organism>
<sequence length="76" mass="9065">MNVYLNLKPNNYEGESDLLTLDLPANHLDDIMRYVRPIAEQTKQAEIKILKDLIKECVFTISQRSYERKNRKNKKR</sequence>
<name>E3SII3_9CAUD</name>
<dbReference type="GeneID" id="10327452"/>
<dbReference type="RefSeq" id="YP_004323067.1">
    <property type="nucleotide sequence ID" value="NC_015282.1"/>
</dbReference>
<reference evidence="1 2" key="1">
    <citation type="journal article" date="2010" name="Environ. Microbiol.">
        <title>Genomic analysis of oceanic cyanobacterial myoviruses compared with T4-like myoviruses from diverse hosts and environments.</title>
        <authorList>
            <person name="Sullivan M.B."/>
            <person name="Huang K.H."/>
            <person name="Ignacio-Espinoza J.C."/>
            <person name="Berlin A.M."/>
            <person name="Kelly L."/>
            <person name="Weigele P.R."/>
            <person name="DeFrancesco A.S."/>
            <person name="Kern S.E."/>
            <person name="Thompson L.R."/>
            <person name="Young S."/>
            <person name="Yandava C."/>
            <person name="Fu R."/>
            <person name="Krastins B."/>
            <person name="Chase M."/>
            <person name="Sarracino D."/>
            <person name="Osburne M.S."/>
            <person name="Henn M.R."/>
            <person name="Chisholm S.W."/>
        </authorList>
    </citation>
    <scope>NUCLEOTIDE SEQUENCE [LARGE SCALE GENOMIC DNA]</scope>
    <source>
        <strain evidence="1">6501-1</strain>
    </source>
</reference>
<dbReference type="KEGG" id="vg:10327452"/>
<dbReference type="OrthoDB" id="25336at10239"/>
<evidence type="ECO:0000313" key="1">
    <source>
        <dbReference type="EMBL" id="ADO97174.1"/>
    </source>
</evidence>
<accession>E3SII3</accession>
<protein>
    <submittedName>
        <fullName evidence="1">DUF1583 domain-containing protein</fullName>
    </submittedName>
</protein>
<keyword evidence="2" id="KW-1185">Reference proteome</keyword>
<gene>
    <name evidence="1" type="ORF">SSM1_176</name>
</gene>
<dbReference type="EMBL" id="GU071094">
    <property type="protein sequence ID" value="ADO97174.1"/>
    <property type="molecule type" value="Genomic_DNA"/>
</dbReference>